<keyword evidence="2" id="KW-1185">Reference proteome</keyword>
<accession>A0A8J6ZPY2</accession>
<protein>
    <submittedName>
        <fullName evidence="1">Uncharacterized protein</fullName>
    </submittedName>
</protein>
<organism evidence="1 2">
    <name type="scientific">Desmonostoc muscorum LEGE 12446</name>
    <dbReference type="NCBI Taxonomy" id="1828758"/>
    <lineage>
        <taxon>Bacteria</taxon>
        <taxon>Bacillati</taxon>
        <taxon>Cyanobacteriota</taxon>
        <taxon>Cyanophyceae</taxon>
        <taxon>Nostocales</taxon>
        <taxon>Nostocaceae</taxon>
        <taxon>Desmonostoc</taxon>
    </lineage>
</organism>
<dbReference type="Proteomes" id="UP000622533">
    <property type="component" value="Unassembled WGS sequence"/>
</dbReference>
<name>A0A8J6ZPY2_DESMC</name>
<comment type="caution">
    <text evidence="1">The sequence shown here is derived from an EMBL/GenBank/DDBJ whole genome shotgun (WGS) entry which is preliminary data.</text>
</comment>
<dbReference type="EMBL" id="JADEXS010000130">
    <property type="protein sequence ID" value="MBE9023106.1"/>
    <property type="molecule type" value="Genomic_DNA"/>
</dbReference>
<dbReference type="AlphaFoldDB" id="A0A8J6ZPY2"/>
<proteinExistence type="predicted"/>
<reference evidence="1" key="1">
    <citation type="submission" date="2020-10" db="EMBL/GenBank/DDBJ databases">
        <authorList>
            <person name="Castelo-Branco R."/>
            <person name="Eusebio N."/>
            <person name="Adriana R."/>
            <person name="Vieira A."/>
            <person name="Brugerolle De Fraissinette N."/>
            <person name="Rezende De Castro R."/>
            <person name="Schneider M.P."/>
            <person name="Vasconcelos V."/>
            <person name="Leao P.N."/>
        </authorList>
    </citation>
    <scope>NUCLEOTIDE SEQUENCE</scope>
    <source>
        <strain evidence="1">LEGE 12446</strain>
    </source>
</reference>
<dbReference type="RefSeq" id="WP_193916540.1">
    <property type="nucleotide sequence ID" value="NZ_JADEXS020000001.1"/>
</dbReference>
<gene>
    <name evidence="1" type="ORF">IQ276_11910</name>
</gene>
<evidence type="ECO:0000313" key="2">
    <source>
        <dbReference type="Proteomes" id="UP000622533"/>
    </source>
</evidence>
<sequence length="56" mass="6146">MTTITEIASDIYRILQELAALGPRTLATMHGTTFVGDGERALQDLGVMLREVLVKE</sequence>
<evidence type="ECO:0000313" key="1">
    <source>
        <dbReference type="EMBL" id="MBE9023106.1"/>
    </source>
</evidence>